<dbReference type="PANTHER" id="PTHR48081">
    <property type="entry name" value="AB HYDROLASE SUPERFAMILY PROTEIN C4A8.06C"/>
    <property type="match status" value="1"/>
</dbReference>
<dbReference type="OrthoDB" id="433474at2759"/>
<dbReference type="Pfam" id="PF20434">
    <property type="entry name" value="BD-FAE"/>
    <property type="match status" value="1"/>
</dbReference>
<dbReference type="SUPFAM" id="SSF53474">
    <property type="entry name" value="alpha/beta-Hydrolases"/>
    <property type="match status" value="1"/>
</dbReference>
<evidence type="ECO:0000259" key="2">
    <source>
        <dbReference type="Pfam" id="PF20434"/>
    </source>
</evidence>
<keyword evidence="4" id="KW-1185">Reference proteome</keyword>
<evidence type="ECO:0000256" key="1">
    <source>
        <dbReference type="ARBA" id="ARBA00022801"/>
    </source>
</evidence>
<reference evidence="3 4" key="1">
    <citation type="journal article" date="2018" name="Mol. Biol. Evol.">
        <title>Broad Genomic Sampling Reveals a Smut Pathogenic Ancestry of the Fungal Clade Ustilaginomycotina.</title>
        <authorList>
            <person name="Kijpornyongpan T."/>
            <person name="Mondo S.J."/>
            <person name="Barry K."/>
            <person name="Sandor L."/>
            <person name="Lee J."/>
            <person name="Lipzen A."/>
            <person name="Pangilinan J."/>
            <person name="LaButti K."/>
            <person name="Hainaut M."/>
            <person name="Henrissat B."/>
            <person name="Grigoriev I.V."/>
            <person name="Spatafora J.W."/>
            <person name="Aime M.C."/>
        </authorList>
    </citation>
    <scope>NUCLEOTIDE SEQUENCE [LARGE SCALE GENOMIC DNA]</scope>
    <source>
        <strain evidence="3 4">MCA 4198</strain>
    </source>
</reference>
<dbReference type="InterPro" id="IPR029058">
    <property type="entry name" value="AB_hydrolase_fold"/>
</dbReference>
<gene>
    <name evidence="3" type="ORF">FA10DRAFT_281536</name>
</gene>
<feature type="domain" description="BD-FAE-like" evidence="2">
    <location>
        <begin position="62"/>
        <end position="150"/>
    </location>
</feature>
<proteinExistence type="predicted"/>
<dbReference type="GeneID" id="37045620"/>
<name>A0A316YC23_9BASI</name>
<evidence type="ECO:0000313" key="3">
    <source>
        <dbReference type="EMBL" id="PWN87300.1"/>
    </source>
</evidence>
<sequence length="284" mass="30784">MAGSSPVVKIPLDPDQPFLEAVHETFAACAAVHAQRPKAQHSEHQYGPHPRQKLDLFSGAGAGRPLVVFIHGGGFDRGDKSMYANVGTFFVDRGYTAANINYRLVGEHGAKYPSGGEDIGLALQWLSSHESVDASKIFLFGTSAGAFHASTYLWKLSSEHARVAGFLCANLPAHFRNSDPGRSQTLIAYLGSDPSLVDAITMRKASRDTTPCLLLVSDHDLEAEVTKPMEELAEVWPTEPKPERVIMAGHNHFSPAKALNLGSPLDDWTIPTLAWMKSVENGGR</sequence>
<dbReference type="STRING" id="215250.A0A316YC23"/>
<dbReference type="InterPro" id="IPR049492">
    <property type="entry name" value="BD-FAE-like_dom"/>
</dbReference>
<dbReference type="PANTHER" id="PTHR48081:SF33">
    <property type="entry name" value="KYNURENINE FORMAMIDASE"/>
    <property type="match status" value="1"/>
</dbReference>
<evidence type="ECO:0000313" key="4">
    <source>
        <dbReference type="Proteomes" id="UP000245768"/>
    </source>
</evidence>
<dbReference type="EMBL" id="KZ819640">
    <property type="protein sequence ID" value="PWN87300.1"/>
    <property type="molecule type" value="Genomic_DNA"/>
</dbReference>
<dbReference type="InterPro" id="IPR050300">
    <property type="entry name" value="GDXG_lipolytic_enzyme"/>
</dbReference>
<dbReference type="Proteomes" id="UP000245768">
    <property type="component" value="Unassembled WGS sequence"/>
</dbReference>
<dbReference type="AlphaFoldDB" id="A0A316YC23"/>
<keyword evidence="1 3" id="KW-0378">Hydrolase</keyword>
<accession>A0A316YC23</accession>
<protein>
    <submittedName>
        <fullName evidence="3">Alpha/beta-hydrolase</fullName>
    </submittedName>
</protein>
<dbReference type="Gene3D" id="3.40.50.1820">
    <property type="entry name" value="alpha/beta hydrolase"/>
    <property type="match status" value="1"/>
</dbReference>
<organism evidence="3 4">
    <name type="scientific">Acaromyces ingoldii</name>
    <dbReference type="NCBI Taxonomy" id="215250"/>
    <lineage>
        <taxon>Eukaryota</taxon>
        <taxon>Fungi</taxon>
        <taxon>Dikarya</taxon>
        <taxon>Basidiomycota</taxon>
        <taxon>Ustilaginomycotina</taxon>
        <taxon>Exobasidiomycetes</taxon>
        <taxon>Exobasidiales</taxon>
        <taxon>Cryptobasidiaceae</taxon>
        <taxon>Acaromyces</taxon>
    </lineage>
</organism>
<dbReference type="InParanoid" id="A0A316YC23"/>
<dbReference type="GO" id="GO:0016787">
    <property type="term" value="F:hydrolase activity"/>
    <property type="evidence" value="ECO:0007669"/>
    <property type="project" value="UniProtKB-KW"/>
</dbReference>
<dbReference type="RefSeq" id="XP_025374498.1">
    <property type="nucleotide sequence ID" value="XM_025523704.1"/>
</dbReference>